<sequence length="305" mass="34991">MAATAEWSDLMQRKGLEGLEVQKMLQDNVFWHDGKELTNAIEPLVKVMKMVDSNRSTSGYIYKAMHKAKEAIKEVFKEEAFKFMPFWKVIDDAWNNLLRCNIHAATAYLSPHLFHDRCVKLDSELKVGVEKVIQRMVSCNDERMKIAEELRDYHLLDSRIFGLMAVNSVPGLQSLAIKVLSQPCSSSAFQRKWMLDVPHTEKTEELDPIKLQDLLYVRLNMHLMTTSKPRSNDSMAINVDKIVAFPDELEGLDLHKDWGISDDKVLVEEEESEDDVGIQSTALMIDMDMVDRDELKQHSVLATSF</sequence>
<protein>
    <submittedName>
        <fullName evidence="2">Uncharacterized protein LOC114914377</fullName>
    </submittedName>
</protein>
<dbReference type="OrthoDB" id="774505at2759"/>
<evidence type="ECO:0000313" key="2">
    <source>
        <dbReference type="RefSeq" id="XP_029121659.1"/>
    </source>
</evidence>
<dbReference type="PANTHER" id="PTHR32166">
    <property type="entry name" value="OSJNBA0013A04.12 PROTEIN"/>
    <property type="match status" value="1"/>
</dbReference>
<gene>
    <name evidence="2" type="primary">LOC114914377</name>
</gene>
<dbReference type="SUPFAM" id="SSF53098">
    <property type="entry name" value="Ribonuclease H-like"/>
    <property type="match status" value="1"/>
</dbReference>
<dbReference type="InterPro" id="IPR012337">
    <property type="entry name" value="RNaseH-like_sf"/>
</dbReference>
<dbReference type="Proteomes" id="UP000504607">
    <property type="component" value="Chromosome 7"/>
</dbReference>
<dbReference type="RefSeq" id="XP_029121659.1">
    <property type="nucleotide sequence ID" value="XM_029265826.1"/>
</dbReference>
<reference evidence="2" key="1">
    <citation type="submission" date="2025-08" db="UniProtKB">
        <authorList>
            <consortium name="RefSeq"/>
        </authorList>
    </citation>
    <scope>IDENTIFICATION</scope>
</reference>
<name>A0A8N4F1L1_ELAGV</name>
<dbReference type="AlphaFoldDB" id="A0A8N4F1L1"/>
<keyword evidence="1" id="KW-1185">Reference proteome</keyword>
<accession>A0A8N4F1L1</accession>
<dbReference type="PANTHER" id="PTHR32166:SF123">
    <property type="entry name" value="BED-TYPE DOMAIN-CONTAINING PROTEIN"/>
    <property type="match status" value="1"/>
</dbReference>
<organism evidence="1 2">
    <name type="scientific">Elaeis guineensis var. tenera</name>
    <name type="common">Oil palm</name>
    <dbReference type="NCBI Taxonomy" id="51953"/>
    <lineage>
        <taxon>Eukaryota</taxon>
        <taxon>Viridiplantae</taxon>
        <taxon>Streptophyta</taxon>
        <taxon>Embryophyta</taxon>
        <taxon>Tracheophyta</taxon>
        <taxon>Spermatophyta</taxon>
        <taxon>Magnoliopsida</taxon>
        <taxon>Liliopsida</taxon>
        <taxon>Arecaceae</taxon>
        <taxon>Arecoideae</taxon>
        <taxon>Cocoseae</taxon>
        <taxon>Elaeidinae</taxon>
        <taxon>Elaeis</taxon>
    </lineage>
</organism>
<proteinExistence type="predicted"/>
<evidence type="ECO:0000313" key="1">
    <source>
        <dbReference type="Proteomes" id="UP000504607"/>
    </source>
</evidence>